<sequence>MTEDGPEQGYRRAMSAFATGVTVVSAAGADGRMAGITVNSLTSVSLQPRLLLWCVGDQSARYDFFAGADLWGVTVLGADDEAVARRFARAETEAVAPEEAELFAGAAVLRSGIAHIACRTHDKRTAGDHLMIIGEVLDFRVKPGAALTFFRGLYSRIDEPRQNSGS</sequence>
<evidence type="ECO:0000259" key="3">
    <source>
        <dbReference type="SMART" id="SM00903"/>
    </source>
</evidence>
<dbReference type="Gene3D" id="2.30.110.10">
    <property type="entry name" value="Electron Transport, Fmn-binding Protein, Chain A"/>
    <property type="match status" value="1"/>
</dbReference>
<proteinExistence type="inferred from homology"/>
<dbReference type="InterPro" id="IPR012349">
    <property type="entry name" value="Split_barrel_FMN-bd"/>
</dbReference>
<dbReference type="SMART" id="SM00903">
    <property type="entry name" value="Flavin_Reduct"/>
    <property type="match status" value="1"/>
</dbReference>
<dbReference type="EMBL" id="CP047045">
    <property type="protein sequence ID" value="QGZ95303.1"/>
    <property type="molecule type" value="Genomic_DNA"/>
</dbReference>
<dbReference type="GO" id="GO:0036382">
    <property type="term" value="F:flavin reductase (NADH) activity"/>
    <property type="evidence" value="ECO:0007669"/>
    <property type="project" value="UniProtKB-EC"/>
</dbReference>
<keyword evidence="2 4" id="KW-0560">Oxidoreductase</keyword>
<keyword evidence="5" id="KW-1185">Reference proteome</keyword>
<dbReference type="AlphaFoldDB" id="A0A6I6MVX2"/>
<evidence type="ECO:0000256" key="2">
    <source>
        <dbReference type="ARBA" id="ARBA00023002"/>
    </source>
</evidence>
<dbReference type="SUPFAM" id="SSF50475">
    <property type="entry name" value="FMN-binding split barrel"/>
    <property type="match status" value="1"/>
</dbReference>
<dbReference type="KEGG" id="tsv:DSM104635_02152"/>
<evidence type="ECO:0000313" key="4">
    <source>
        <dbReference type="EMBL" id="QGZ95303.1"/>
    </source>
</evidence>
<dbReference type="PANTHER" id="PTHR30466:SF11">
    <property type="entry name" value="FLAVIN-DEPENDENT MONOOXYGENASE, REDUCTASE SUBUNIT HSAB"/>
    <property type="match status" value="1"/>
</dbReference>
<dbReference type="InterPro" id="IPR002563">
    <property type="entry name" value="Flavin_Rdtase-like_dom"/>
</dbReference>
<dbReference type="GO" id="GO:0010181">
    <property type="term" value="F:FMN binding"/>
    <property type="evidence" value="ECO:0007669"/>
    <property type="project" value="InterPro"/>
</dbReference>
<dbReference type="InterPro" id="IPR050268">
    <property type="entry name" value="NADH-dep_flavin_reductase"/>
</dbReference>
<dbReference type="Proteomes" id="UP000431269">
    <property type="component" value="Chromosome"/>
</dbReference>
<organism evidence="4 5">
    <name type="scientific">Terricaulis silvestris</name>
    <dbReference type="NCBI Taxonomy" id="2686094"/>
    <lineage>
        <taxon>Bacteria</taxon>
        <taxon>Pseudomonadati</taxon>
        <taxon>Pseudomonadota</taxon>
        <taxon>Alphaproteobacteria</taxon>
        <taxon>Caulobacterales</taxon>
        <taxon>Caulobacteraceae</taxon>
        <taxon>Terricaulis</taxon>
    </lineage>
</organism>
<dbReference type="PANTHER" id="PTHR30466">
    <property type="entry name" value="FLAVIN REDUCTASE"/>
    <property type="match status" value="1"/>
</dbReference>
<name>A0A6I6MVX2_9CAUL</name>
<dbReference type="EC" id="1.5.1.36" evidence="4"/>
<feature type="domain" description="Flavin reductase like" evidence="3">
    <location>
        <begin position="14"/>
        <end position="156"/>
    </location>
</feature>
<gene>
    <name evidence="4" type="ORF">DSM104635_02152</name>
</gene>
<reference evidence="5" key="1">
    <citation type="submission" date="2019-12" db="EMBL/GenBank/DDBJ databases">
        <title>Complete genome of Terracaulis silvestris 0127_4.</title>
        <authorList>
            <person name="Vieira S."/>
            <person name="Riedel T."/>
            <person name="Sproer C."/>
            <person name="Pascual J."/>
            <person name="Boedeker C."/>
            <person name="Overmann J."/>
        </authorList>
    </citation>
    <scope>NUCLEOTIDE SEQUENCE [LARGE SCALE GENOMIC DNA]</scope>
    <source>
        <strain evidence="5">0127_4</strain>
    </source>
</reference>
<evidence type="ECO:0000256" key="1">
    <source>
        <dbReference type="ARBA" id="ARBA00008898"/>
    </source>
</evidence>
<comment type="similarity">
    <text evidence="1">Belongs to the non-flavoprotein flavin reductase family.</text>
</comment>
<dbReference type="GO" id="GO:0042602">
    <property type="term" value="F:riboflavin reductase (NADPH) activity"/>
    <property type="evidence" value="ECO:0007669"/>
    <property type="project" value="TreeGrafter"/>
</dbReference>
<evidence type="ECO:0000313" key="5">
    <source>
        <dbReference type="Proteomes" id="UP000431269"/>
    </source>
</evidence>
<dbReference type="Pfam" id="PF01613">
    <property type="entry name" value="Flavin_Reduct"/>
    <property type="match status" value="1"/>
</dbReference>
<dbReference type="RefSeq" id="WP_158766174.1">
    <property type="nucleotide sequence ID" value="NZ_CP047045.1"/>
</dbReference>
<accession>A0A6I6MVX2</accession>
<protein>
    <submittedName>
        <fullName evidence="4">p-hydroxyphenylacetate 3-hydroxylase, reductase component</fullName>
        <ecNumber evidence="4">1.5.1.36</ecNumber>
    </submittedName>
</protein>